<dbReference type="GO" id="GO:0000978">
    <property type="term" value="F:RNA polymerase II cis-regulatory region sequence-specific DNA binding"/>
    <property type="evidence" value="ECO:0007669"/>
    <property type="project" value="TreeGrafter"/>
</dbReference>
<keyword evidence="1 4" id="KW-0238">DNA-binding</keyword>
<dbReference type="SUPFAM" id="SSF46689">
    <property type="entry name" value="Homeodomain-like"/>
    <property type="match status" value="1"/>
</dbReference>
<keyword evidence="3 4" id="KW-0539">Nucleus</keyword>
<feature type="compositionally biased region" description="Basic and acidic residues" evidence="6">
    <location>
        <begin position="139"/>
        <end position="164"/>
    </location>
</feature>
<dbReference type="InterPro" id="IPR017970">
    <property type="entry name" value="Homeobox_CS"/>
</dbReference>
<evidence type="ECO:0000256" key="2">
    <source>
        <dbReference type="ARBA" id="ARBA00023155"/>
    </source>
</evidence>
<dbReference type="PANTHER" id="PTHR24324">
    <property type="entry name" value="HOMEOBOX PROTEIN HHEX"/>
    <property type="match status" value="1"/>
</dbReference>
<dbReference type="InterPro" id="IPR051000">
    <property type="entry name" value="Homeobox_DNA-bind_prot"/>
</dbReference>
<protein>
    <recommendedName>
        <fullName evidence="7">Homeobox domain-containing protein</fullName>
    </recommendedName>
</protein>
<feature type="region of interest" description="Disordered" evidence="6">
    <location>
        <begin position="110"/>
        <end position="166"/>
    </location>
</feature>
<comment type="caution">
    <text evidence="8">The sequence shown here is derived from an EMBL/GenBank/DDBJ whole genome shotgun (WGS) entry which is preliminary data.</text>
</comment>
<feature type="region of interest" description="Disordered" evidence="6">
    <location>
        <begin position="264"/>
        <end position="292"/>
    </location>
</feature>
<keyword evidence="2 4" id="KW-0371">Homeobox</keyword>
<feature type="region of interest" description="Disordered" evidence="6">
    <location>
        <begin position="335"/>
        <end position="374"/>
    </location>
</feature>
<feature type="region of interest" description="Disordered" evidence="6">
    <location>
        <begin position="1"/>
        <end position="79"/>
    </location>
</feature>
<dbReference type="EMBL" id="CAJMWX010000678">
    <property type="protein sequence ID" value="CAE6422746.1"/>
    <property type="molecule type" value="Genomic_DNA"/>
</dbReference>
<dbReference type="InterPro" id="IPR009057">
    <property type="entry name" value="Homeodomain-like_sf"/>
</dbReference>
<comment type="subcellular location">
    <subcellularLocation>
        <location evidence="4 5">Nucleus</location>
    </subcellularLocation>
</comment>
<dbReference type="GO" id="GO:0000981">
    <property type="term" value="F:DNA-binding transcription factor activity, RNA polymerase II-specific"/>
    <property type="evidence" value="ECO:0007669"/>
    <property type="project" value="InterPro"/>
</dbReference>
<evidence type="ECO:0000256" key="4">
    <source>
        <dbReference type="PROSITE-ProRule" id="PRU00108"/>
    </source>
</evidence>
<gene>
    <name evidence="8" type="ORF">RDB_LOCUS24811</name>
</gene>
<dbReference type="AlphaFoldDB" id="A0A8H2XGY4"/>
<evidence type="ECO:0000313" key="9">
    <source>
        <dbReference type="Proteomes" id="UP000663888"/>
    </source>
</evidence>
<dbReference type="Pfam" id="PF00046">
    <property type="entry name" value="Homeodomain"/>
    <property type="match status" value="1"/>
</dbReference>
<proteinExistence type="predicted"/>
<evidence type="ECO:0000256" key="5">
    <source>
        <dbReference type="RuleBase" id="RU000682"/>
    </source>
</evidence>
<dbReference type="SMART" id="SM00389">
    <property type="entry name" value="HOX"/>
    <property type="match status" value="1"/>
</dbReference>
<evidence type="ECO:0000256" key="6">
    <source>
        <dbReference type="SAM" id="MobiDB-lite"/>
    </source>
</evidence>
<reference evidence="8" key="1">
    <citation type="submission" date="2021-01" db="EMBL/GenBank/DDBJ databases">
        <authorList>
            <person name="Kaushik A."/>
        </authorList>
    </citation>
    <scope>NUCLEOTIDE SEQUENCE</scope>
    <source>
        <strain evidence="8">AG4-R118</strain>
    </source>
</reference>
<evidence type="ECO:0000256" key="1">
    <source>
        <dbReference type="ARBA" id="ARBA00023125"/>
    </source>
</evidence>
<evidence type="ECO:0000259" key="7">
    <source>
        <dbReference type="PROSITE" id="PS50071"/>
    </source>
</evidence>
<feature type="domain" description="Homeobox" evidence="7">
    <location>
        <begin position="283"/>
        <end position="343"/>
    </location>
</feature>
<evidence type="ECO:0000313" key="8">
    <source>
        <dbReference type="EMBL" id="CAE6422746.1"/>
    </source>
</evidence>
<dbReference type="CDD" id="cd00086">
    <property type="entry name" value="homeodomain"/>
    <property type="match status" value="1"/>
</dbReference>
<dbReference type="GO" id="GO:0030154">
    <property type="term" value="P:cell differentiation"/>
    <property type="evidence" value="ECO:0007669"/>
    <property type="project" value="TreeGrafter"/>
</dbReference>
<dbReference type="PROSITE" id="PS00027">
    <property type="entry name" value="HOMEOBOX_1"/>
    <property type="match status" value="1"/>
</dbReference>
<organism evidence="8 9">
    <name type="scientific">Rhizoctonia solani</name>
    <dbReference type="NCBI Taxonomy" id="456999"/>
    <lineage>
        <taxon>Eukaryota</taxon>
        <taxon>Fungi</taxon>
        <taxon>Dikarya</taxon>
        <taxon>Basidiomycota</taxon>
        <taxon>Agaricomycotina</taxon>
        <taxon>Agaricomycetes</taxon>
        <taxon>Cantharellales</taxon>
        <taxon>Ceratobasidiaceae</taxon>
        <taxon>Rhizoctonia</taxon>
    </lineage>
</organism>
<evidence type="ECO:0000256" key="3">
    <source>
        <dbReference type="ARBA" id="ARBA00023242"/>
    </source>
</evidence>
<dbReference type="Proteomes" id="UP000663888">
    <property type="component" value="Unassembled WGS sequence"/>
</dbReference>
<dbReference type="InterPro" id="IPR001356">
    <property type="entry name" value="HD"/>
</dbReference>
<feature type="DNA-binding region" description="Homeobox" evidence="4">
    <location>
        <begin position="285"/>
        <end position="344"/>
    </location>
</feature>
<feature type="compositionally biased region" description="Basic and acidic residues" evidence="6">
    <location>
        <begin position="363"/>
        <end position="374"/>
    </location>
</feature>
<sequence length="374" mass="41907">MSRQSSDHMQASAGDGSHRRVQVYPVERNSERTPYDASGRAPGGPQYQWYHARGDPNIQPTTHSDYHAPQHHLSVDSQPQVEVGEDLERVPWQDAHSQTAGAFYTQARTFLPSPPTTIHSPRGHQQHASGWESQQQARRSSEQGYDSRDANHFNPPRESRRRDVSSVVPAGASFHLNSDHERHGAPMVSRHPSLQTFGPYTTTVLQPGRNPSALTGDHLRSRSPSHIPYSAQQQFLNNPVPHSAETPQYVVPSSRIPRADSTAHISHSGHYDATNSHSPEELSETKPKRRRANAAQLQLLNDTYTRTMFPTTEERADIARRINMTPRQVQIWFQNRRQASRQSQSAEPGIPSGSTIEGAYGEGHSDYSHEPEDD</sequence>
<accession>A0A8H2XGY4</accession>
<name>A0A8H2XGY4_9AGAM</name>
<feature type="compositionally biased region" description="Low complexity" evidence="6">
    <location>
        <begin position="336"/>
        <end position="346"/>
    </location>
</feature>
<dbReference type="PANTHER" id="PTHR24324:SF9">
    <property type="entry name" value="HOMEOBOX DOMAIN-CONTAINING PROTEIN"/>
    <property type="match status" value="1"/>
</dbReference>
<dbReference type="Gene3D" id="1.10.10.60">
    <property type="entry name" value="Homeodomain-like"/>
    <property type="match status" value="1"/>
</dbReference>
<dbReference type="PROSITE" id="PS50071">
    <property type="entry name" value="HOMEOBOX_2"/>
    <property type="match status" value="1"/>
</dbReference>
<dbReference type="GO" id="GO:0005634">
    <property type="term" value="C:nucleus"/>
    <property type="evidence" value="ECO:0007669"/>
    <property type="project" value="UniProtKB-SubCell"/>
</dbReference>